<dbReference type="SUPFAM" id="SSF51735">
    <property type="entry name" value="NAD(P)-binding Rossmann-fold domains"/>
    <property type="match status" value="1"/>
</dbReference>
<evidence type="ECO:0000313" key="4">
    <source>
        <dbReference type="Proteomes" id="UP000598227"/>
    </source>
</evidence>
<dbReference type="InterPro" id="IPR036291">
    <property type="entry name" value="NAD(P)-bd_dom_sf"/>
</dbReference>
<dbReference type="SUPFAM" id="SSF55347">
    <property type="entry name" value="Glyceraldehyde-3-phosphate dehydrogenase-like, C-terminal domain"/>
    <property type="match status" value="1"/>
</dbReference>
<dbReference type="Pfam" id="PF03435">
    <property type="entry name" value="Sacchrp_dh_NADP"/>
    <property type="match status" value="1"/>
</dbReference>
<organism evidence="3 4">
    <name type="scientific">Aminobacter carboxidus</name>
    <dbReference type="NCBI Taxonomy" id="376165"/>
    <lineage>
        <taxon>Bacteria</taxon>
        <taxon>Pseudomonadati</taxon>
        <taxon>Pseudomonadota</taxon>
        <taxon>Alphaproteobacteria</taxon>
        <taxon>Hyphomicrobiales</taxon>
        <taxon>Phyllobacteriaceae</taxon>
        <taxon>Aminobacter</taxon>
    </lineage>
</organism>
<evidence type="ECO:0000259" key="2">
    <source>
        <dbReference type="Pfam" id="PF16653"/>
    </source>
</evidence>
<keyword evidence="4" id="KW-1185">Reference proteome</keyword>
<dbReference type="Gene3D" id="3.40.50.720">
    <property type="entry name" value="NAD(P)-binding Rossmann-like Domain"/>
    <property type="match status" value="1"/>
</dbReference>
<name>A0ABR9GRC3_9HYPH</name>
<dbReference type="Gene3D" id="3.30.360.10">
    <property type="entry name" value="Dihydrodipicolinate Reductase, domain 2"/>
    <property type="match status" value="1"/>
</dbReference>
<feature type="domain" description="Saccharopine dehydrogenase-like C-terminal" evidence="2">
    <location>
        <begin position="122"/>
        <end position="262"/>
    </location>
</feature>
<proteinExistence type="predicted"/>
<reference evidence="3 4" key="1">
    <citation type="submission" date="2020-09" db="EMBL/GenBank/DDBJ databases">
        <title>Draft Genome Sequence of Aminobacter carboxidus type strain DSM 1086, a soil Gram-negative carboxydobacterium.</title>
        <authorList>
            <person name="Turrini P."/>
            <person name="Tescari M."/>
            <person name="Artuso I."/>
            <person name="Lugli G.A."/>
            <person name="Frangipani E."/>
            <person name="Ventura M."/>
            <person name="Visca P."/>
        </authorList>
    </citation>
    <scope>NUCLEOTIDE SEQUENCE [LARGE SCALE GENOMIC DNA]</scope>
    <source>
        <strain evidence="3 4">DSM 1086</strain>
    </source>
</reference>
<evidence type="ECO:0000313" key="3">
    <source>
        <dbReference type="EMBL" id="MBE1206145.1"/>
    </source>
</evidence>
<gene>
    <name evidence="3" type="ORF">IHE39_17760</name>
</gene>
<comment type="caution">
    <text evidence="3">The sequence shown here is derived from an EMBL/GenBank/DDBJ whole genome shotgun (WGS) entry which is preliminary data.</text>
</comment>
<feature type="domain" description="Saccharopine dehydrogenase NADP binding" evidence="1">
    <location>
        <begin position="8"/>
        <end position="99"/>
    </location>
</feature>
<evidence type="ECO:0000259" key="1">
    <source>
        <dbReference type="Pfam" id="PF03435"/>
    </source>
</evidence>
<dbReference type="InterPro" id="IPR005097">
    <property type="entry name" value="Sacchrp_dh_NADP-bd"/>
</dbReference>
<dbReference type="Pfam" id="PF16653">
    <property type="entry name" value="Sacchrp_dh_C"/>
    <property type="match status" value="1"/>
</dbReference>
<sequence>MEKFKLTIFGAGNVGTALAVTLTKNSDFAIQLVDHNEDALHRARALNIDAGFRALGGGEELDPILSGQDMVVSAVPDITVPRIAAAAARAGVHYLDFSAAKDHTRSVLEPLSRRRAVMTGCGASPGIVENIAFGLLREFSPVSDLIIRLGAIPRYPNNRLGYGQIWNVDGLIDEYTLPSMAIRDGQLVALSPLEDYERFCAEGVNYEAFATSGGIDCLKLLSVSTLRNATFKTIRYPNHLEYMRFLLDDLDLRHRRDMLKSLLYNGLPVIEDDVVLVVVTARGYRGRQPTERTVCHRFASVRSLGPFNALTQLAAGYAGSLISALQEGSIPLQGTVVHHGAEIAELLSSPYLSPLLVE</sequence>
<dbReference type="InterPro" id="IPR032095">
    <property type="entry name" value="Sacchrp_dh-like_C"/>
</dbReference>
<protein>
    <submittedName>
        <fullName evidence="3">Saccharopine dehydrogenase NADP-binding domain-containing protein</fullName>
    </submittedName>
</protein>
<dbReference type="EMBL" id="JACZEP010000005">
    <property type="protein sequence ID" value="MBE1206145.1"/>
    <property type="molecule type" value="Genomic_DNA"/>
</dbReference>
<dbReference type="Proteomes" id="UP000598227">
    <property type="component" value="Unassembled WGS sequence"/>
</dbReference>
<dbReference type="RefSeq" id="WP_192567414.1">
    <property type="nucleotide sequence ID" value="NZ_JACZEP010000005.1"/>
</dbReference>
<accession>A0ABR9GRC3</accession>